<protein>
    <recommendedName>
        <fullName evidence="3">MotA/TolQ/ExbB proton channel domain-containing protein</fullName>
    </recommendedName>
</protein>
<feature type="transmembrane region" description="Helical" evidence="1">
    <location>
        <begin position="179"/>
        <end position="200"/>
    </location>
</feature>
<sequence length="411" mass="44260">MNDFFSAFLNLRLEGWLALLLCMLPLSLVFIRALLAAAQLRRQERDHLKLVREKLQPALDTDDPPESDETAEDVRAAVETFPKGSAVRRAVVAVTRARTLATPDVQAATQAITAASESPLAAARNIPNLLMLSGLLGTVMGLAGSIGSLVEPIRNAASAADPGDLARALGSTMNVMRGAFGASLWGILLSLSSGVLYSLAVRQQEALQDELSMFVHAELVPAVFPRAISGQMERMGRYLRDAGNSFQDIHKRLQEVAGQLESVLGRAGETLDHSLSNLANTSQQISQVFTSMDQSVAALTEGLSTGVNDLVQAQEAAATSLRVNSRELGDRLTQQATTIERLQDTLTTNTDRLLERVQTVGDGLSRASKSFEEAGDVFRTEQSNYGARLDRNFETLTRTLARGESVPAGND</sequence>
<organism evidence="2">
    <name type="scientific">Deinococcus sonorensis KR-87</name>
    <dbReference type="NCBI Taxonomy" id="694439"/>
    <lineage>
        <taxon>Bacteria</taxon>
        <taxon>Thermotogati</taxon>
        <taxon>Deinococcota</taxon>
        <taxon>Deinococci</taxon>
        <taxon>Deinococcales</taxon>
        <taxon>Deinococcaceae</taxon>
        <taxon>Deinococcus</taxon>
    </lineage>
</organism>
<evidence type="ECO:0000313" key="2">
    <source>
        <dbReference type="EMBL" id="XBV87018.1"/>
    </source>
</evidence>
<keyword evidence="1" id="KW-0472">Membrane</keyword>
<keyword evidence="1" id="KW-0812">Transmembrane</keyword>
<gene>
    <name evidence="2" type="ORF">ABOD76_12135</name>
</gene>
<feature type="transmembrane region" description="Helical" evidence="1">
    <location>
        <begin position="15"/>
        <end position="35"/>
    </location>
</feature>
<dbReference type="RefSeq" id="WP_350245119.1">
    <property type="nucleotide sequence ID" value="NZ_CP158299.1"/>
</dbReference>
<feature type="transmembrane region" description="Helical" evidence="1">
    <location>
        <begin position="129"/>
        <end position="150"/>
    </location>
</feature>
<dbReference type="KEGG" id="dsc:ABOD76_12135"/>
<reference evidence="2" key="1">
    <citation type="submission" date="2024-06" db="EMBL/GenBank/DDBJ databases">
        <title>Draft Genome Sequence of Deinococcus sonorensis Type Strain KR-87, a Biofilm Producing Representative of the Genus Deinococcus.</title>
        <authorList>
            <person name="Boren L.S."/>
            <person name="Grosso R.A."/>
            <person name="Hugenberg-Cox A.N."/>
            <person name="Hill J.T.E."/>
            <person name="Albert C.M."/>
            <person name="Tuohy J.M."/>
        </authorList>
    </citation>
    <scope>NUCLEOTIDE SEQUENCE</scope>
    <source>
        <strain evidence="2">KR-87</strain>
    </source>
</reference>
<keyword evidence="1" id="KW-1133">Transmembrane helix</keyword>
<evidence type="ECO:0000256" key="1">
    <source>
        <dbReference type="SAM" id="Phobius"/>
    </source>
</evidence>
<proteinExistence type="predicted"/>
<dbReference type="EMBL" id="CP158299">
    <property type="protein sequence ID" value="XBV87018.1"/>
    <property type="molecule type" value="Genomic_DNA"/>
</dbReference>
<evidence type="ECO:0008006" key="3">
    <source>
        <dbReference type="Google" id="ProtNLM"/>
    </source>
</evidence>
<dbReference type="AlphaFoldDB" id="A0AAU7UFR2"/>
<accession>A0AAU7UFR2</accession>
<name>A0AAU7UFR2_9DEIO</name>